<dbReference type="STRING" id="1086013.SAMN05421774_11610"/>
<dbReference type="InterPro" id="IPR029068">
    <property type="entry name" value="Glyas_Bleomycin-R_OHBP_Dase"/>
</dbReference>
<dbReference type="PANTHER" id="PTHR36503:SF2">
    <property type="entry name" value="BLR2408 PROTEIN"/>
    <property type="match status" value="1"/>
</dbReference>
<dbReference type="OrthoDB" id="9798430at2"/>
<dbReference type="InterPro" id="IPR037523">
    <property type="entry name" value="VOC_core"/>
</dbReference>
<dbReference type="EMBL" id="FTOT01000016">
    <property type="protein sequence ID" value="SIT24086.1"/>
    <property type="molecule type" value="Genomic_DNA"/>
</dbReference>
<keyword evidence="3" id="KW-1185">Reference proteome</keyword>
<proteinExistence type="predicted"/>
<feature type="domain" description="VOC" evidence="1">
    <location>
        <begin position="1"/>
        <end position="124"/>
    </location>
</feature>
<sequence length="134" mass="14794">MKVFINLAVADLDRSRRFFTGLGFGFDERFSDEKAIAMVISEAAVVMLLRRAFFQTFTPHPLTDGTATEVLIAVQCENREAVDAMVARALATGGSAVRPPEDHGFMYGHAFADPDGHIWEPHWMDPAALEPKNA</sequence>
<dbReference type="AlphaFoldDB" id="A0A1N7QMR4"/>
<dbReference type="PANTHER" id="PTHR36503">
    <property type="entry name" value="BLR2520 PROTEIN"/>
    <property type="match status" value="1"/>
</dbReference>
<dbReference type="PROSITE" id="PS51819">
    <property type="entry name" value="VOC"/>
    <property type="match status" value="1"/>
</dbReference>
<reference evidence="2 3" key="1">
    <citation type="submission" date="2017-01" db="EMBL/GenBank/DDBJ databases">
        <authorList>
            <person name="Mah S.A."/>
            <person name="Swanson W.J."/>
            <person name="Moy G.W."/>
            <person name="Vacquier V.D."/>
        </authorList>
    </citation>
    <scope>NUCLEOTIDE SEQUENCE [LARGE SCALE GENOMIC DNA]</scope>
    <source>
        <strain evidence="2 3">DSM 26375</strain>
    </source>
</reference>
<gene>
    <name evidence="2" type="ORF">SAMN05421774_11610</name>
</gene>
<organism evidence="2 3">
    <name type="scientific">Gemmobacter megaterium</name>
    <dbReference type="NCBI Taxonomy" id="1086013"/>
    <lineage>
        <taxon>Bacteria</taxon>
        <taxon>Pseudomonadati</taxon>
        <taxon>Pseudomonadota</taxon>
        <taxon>Alphaproteobacteria</taxon>
        <taxon>Rhodobacterales</taxon>
        <taxon>Paracoccaceae</taxon>
        <taxon>Gemmobacter</taxon>
    </lineage>
</organism>
<dbReference type="Pfam" id="PF00903">
    <property type="entry name" value="Glyoxalase"/>
    <property type="match status" value="1"/>
</dbReference>
<evidence type="ECO:0000313" key="3">
    <source>
        <dbReference type="Proteomes" id="UP000186141"/>
    </source>
</evidence>
<dbReference type="Gene3D" id="3.10.180.10">
    <property type="entry name" value="2,3-Dihydroxybiphenyl 1,2-Dioxygenase, domain 1"/>
    <property type="match status" value="1"/>
</dbReference>
<evidence type="ECO:0000259" key="1">
    <source>
        <dbReference type="PROSITE" id="PS51819"/>
    </source>
</evidence>
<accession>A0A1N7QMR4</accession>
<protein>
    <recommendedName>
        <fullName evidence="1">VOC domain-containing protein</fullName>
    </recommendedName>
</protein>
<dbReference type="RefSeq" id="WP_076534306.1">
    <property type="nucleotide sequence ID" value="NZ_BMEH01000015.1"/>
</dbReference>
<dbReference type="Proteomes" id="UP000186141">
    <property type="component" value="Unassembled WGS sequence"/>
</dbReference>
<evidence type="ECO:0000313" key="2">
    <source>
        <dbReference type="EMBL" id="SIT24086.1"/>
    </source>
</evidence>
<dbReference type="InterPro" id="IPR004360">
    <property type="entry name" value="Glyas_Fos-R_dOase_dom"/>
</dbReference>
<name>A0A1N7QMR4_9RHOB</name>
<dbReference type="SUPFAM" id="SSF54593">
    <property type="entry name" value="Glyoxalase/Bleomycin resistance protein/Dihydroxybiphenyl dioxygenase"/>
    <property type="match status" value="1"/>
</dbReference>